<name>A0A7J6VLU6_THATH</name>
<dbReference type="OrthoDB" id="1695976at2759"/>
<dbReference type="Pfam" id="PF03140">
    <property type="entry name" value="DUF247"/>
    <property type="match status" value="1"/>
</dbReference>
<dbReference type="PANTHER" id="PTHR31170:SF18">
    <property type="entry name" value="(WILD MALAYSIAN BANANA) HYPOTHETICAL PROTEIN"/>
    <property type="match status" value="1"/>
</dbReference>
<evidence type="ECO:0000313" key="1">
    <source>
        <dbReference type="EMBL" id="KAF5185302.1"/>
    </source>
</evidence>
<comment type="caution">
    <text evidence="1">The sequence shown here is derived from an EMBL/GenBank/DDBJ whole genome shotgun (WGS) entry which is preliminary data.</text>
</comment>
<accession>A0A7J6VLU6</accession>
<dbReference type="PANTHER" id="PTHR31170">
    <property type="entry name" value="BNAC04G53230D PROTEIN"/>
    <property type="match status" value="1"/>
</dbReference>
<keyword evidence="2" id="KW-1185">Reference proteome</keyword>
<dbReference type="Proteomes" id="UP000554482">
    <property type="component" value="Unassembled WGS sequence"/>
</dbReference>
<dbReference type="AlphaFoldDB" id="A0A7J6VLU6"/>
<keyword evidence="1" id="KW-0812">Transmembrane</keyword>
<protein>
    <submittedName>
        <fullName evidence="1">Putative transmembrane protein</fullName>
    </submittedName>
</protein>
<keyword evidence="1" id="KW-0472">Membrane</keyword>
<dbReference type="EMBL" id="JABWDY010030890">
    <property type="protein sequence ID" value="KAF5185302.1"/>
    <property type="molecule type" value="Genomic_DNA"/>
</dbReference>
<gene>
    <name evidence="1" type="ORF">FRX31_025111</name>
</gene>
<reference evidence="1 2" key="1">
    <citation type="submission" date="2020-06" db="EMBL/GenBank/DDBJ databases">
        <title>Transcriptomic and genomic resources for Thalictrum thalictroides and T. hernandezii: Facilitating candidate gene discovery in an emerging model plant lineage.</title>
        <authorList>
            <person name="Arias T."/>
            <person name="Riano-Pachon D.M."/>
            <person name="Di Stilio V.S."/>
        </authorList>
    </citation>
    <scope>NUCLEOTIDE SEQUENCE [LARGE SCALE GENOMIC DNA]</scope>
    <source>
        <strain evidence="2">cv. WT478/WT964</strain>
        <tissue evidence="1">Leaves</tissue>
    </source>
</reference>
<dbReference type="InterPro" id="IPR004158">
    <property type="entry name" value="DUF247_pln"/>
</dbReference>
<evidence type="ECO:0000313" key="2">
    <source>
        <dbReference type="Proteomes" id="UP000554482"/>
    </source>
</evidence>
<sequence length="210" mass="24483">MDCIVDFEGSENTPEMDWVVDFEGKLGEMETSKVAEDWKKQSIYKVYACTQGRNPKAYVPQAVAFGPYHHNEKQLKMQMDAHKHRALHHFLNKSRKPLKTYVTAMQSVVPELMACYNIPDANWKQDPYFLQLMLLDGCFMLEILRANKAINKPRVAYGDYDGDADPIFSYHGKVYVMPYIRRDMLMLENQLPMQLLEKLVTIEAIIQVRR</sequence>
<organism evidence="1 2">
    <name type="scientific">Thalictrum thalictroides</name>
    <name type="common">Rue-anemone</name>
    <name type="synonym">Anemone thalictroides</name>
    <dbReference type="NCBI Taxonomy" id="46969"/>
    <lineage>
        <taxon>Eukaryota</taxon>
        <taxon>Viridiplantae</taxon>
        <taxon>Streptophyta</taxon>
        <taxon>Embryophyta</taxon>
        <taxon>Tracheophyta</taxon>
        <taxon>Spermatophyta</taxon>
        <taxon>Magnoliopsida</taxon>
        <taxon>Ranunculales</taxon>
        <taxon>Ranunculaceae</taxon>
        <taxon>Thalictroideae</taxon>
        <taxon>Thalictrum</taxon>
    </lineage>
</organism>
<proteinExistence type="predicted"/>